<dbReference type="SUPFAM" id="SSF48179">
    <property type="entry name" value="6-phosphogluconate dehydrogenase C-terminal domain-like"/>
    <property type="match status" value="1"/>
</dbReference>
<accession>A0A0C3H3Z2</accession>
<dbReference type="Gene3D" id="1.10.1040.10">
    <property type="entry name" value="N-(1-d-carboxylethyl)-l-norvaline Dehydrogenase, domain 2"/>
    <property type="match status" value="1"/>
</dbReference>
<keyword evidence="1" id="KW-0560">Oxidoreductase</keyword>
<dbReference type="GO" id="GO:0070403">
    <property type="term" value="F:NAD+ binding"/>
    <property type="evidence" value="ECO:0007669"/>
    <property type="project" value="InterPro"/>
</dbReference>
<dbReference type="PANTHER" id="PTHR48075:SF3">
    <property type="entry name" value="3-HYDROXYACYL-COA DEHYDROGENASE"/>
    <property type="match status" value="1"/>
</dbReference>
<evidence type="ECO:0000313" key="5">
    <source>
        <dbReference type="Proteomes" id="UP000054321"/>
    </source>
</evidence>
<reference evidence="5" key="2">
    <citation type="submission" date="2015-01" db="EMBL/GenBank/DDBJ databases">
        <title>Evolutionary Origins and Diversification of the Mycorrhizal Mutualists.</title>
        <authorList>
            <consortium name="DOE Joint Genome Institute"/>
            <consortium name="Mycorrhizal Genomics Consortium"/>
            <person name="Kohler A."/>
            <person name="Kuo A."/>
            <person name="Nagy L.G."/>
            <person name="Floudas D."/>
            <person name="Copeland A."/>
            <person name="Barry K.W."/>
            <person name="Cichocki N."/>
            <person name="Veneault-Fourrey C."/>
            <person name="LaButti K."/>
            <person name="Lindquist E.A."/>
            <person name="Lipzen A."/>
            <person name="Lundell T."/>
            <person name="Morin E."/>
            <person name="Murat C."/>
            <person name="Riley R."/>
            <person name="Ohm R."/>
            <person name="Sun H."/>
            <person name="Tunlid A."/>
            <person name="Henrissat B."/>
            <person name="Grigoriev I.V."/>
            <person name="Hibbett D.S."/>
            <person name="Martin F."/>
        </authorList>
    </citation>
    <scope>NUCLEOTIDE SEQUENCE [LARGE SCALE GENOMIC DNA]</scope>
    <source>
        <strain evidence="5">Zn</strain>
    </source>
</reference>
<dbReference type="STRING" id="913774.A0A0C3H3Z2"/>
<dbReference type="GO" id="GO:0006631">
    <property type="term" value="P:fatty acid metabolic process"/>
    <property type="evidence" value="ECO:0007669"/>
    <property type="project" value="InterPro"/>
</dbReference>
<dbReference type="Proteomes" id="UP000054321">
    <property type="component" value="Unassembled WGS sequence"/>
</dbReference>
<dbReference type="EMBL" id="KN832874">
    <property type="protein sequence ID" value="KIN02926.1"/>
    <property type="molecule type" value="Genomic_DNA"/>
</dbReference>
<dbReference type="InterPro" id="IPR006108">
    <property type="entry name" value="3HC_DH_C"/>
</dbReference>
<name>A0A0C3H3Z2_OIDMZ</name>
<dbReference type="GO" id="GO:0016616">
    <property type="term" value="F:oxidoreductase activity, acting on the CH-OH group of donors, NAD or NADP as acceptor"/>
    <property type="evidence" value="ECO:0007669"/>
    <property type="project" value="InterPro"/>
</dbReference>
<evidence type="ECO:0000313" key="4">
    <source>
        <dbReference type="EMBL" id="KIN02926.1"/>
    </source>
</evidence>
<dbReference type="AlphaFoldDB" id="A0A0C3H3Z2"/>
<evidence type="ECO:0000259" key="3">
    <source>
        <dbReference type="Pfam" id="PF02737"/>
    </source>
</evidence>
<reference evidence="4 5" key="1">
    <citation type="submission" date="2014-04" db="EMBL/GenBank/DDBJ databases">
        <authorList>
            <consortium name="DOE Joint Genome Institute"/>
            <person name="Kuo A."/>
            <person name="Martino E."/>
            <person name="Perotto S."/>
            <person name="Kohler A."/>
            <person name="Nagy L.G."/>
            <person name="Floudas D."/>
            <person name="Copeland A."/>
            <person name="Barry K.W."/>
            <person name="Cichocki N."/>
            <person name="Veneault-Fourrey C."/>
            <person name="LaButti K."/>
            <person name="Lindquist E.A."/>
            <person name="Lipzen A."/>
            <person name="Lundell T."/>
            <person name="Morin E."/>
            <person name="Murat C."/>
            <person name="Sun H."/>
            <person name="Tunlid A."/>
            <person name="Henrissat B."/>
            <person name="Grigoriev I.V."/>
            <person name="Hibbett D.S."/>
            <person name="Martin F."/>
            <person name="Nordberg H.P."/>
            <person name="Cantor M.N."/>
            <person name="Hua S.X."/>
        </authorList>
    </citation>
    <scope>NUCLEOTIDE SEQUENCE [LARGE SCALE GENOMIC DNA]</scope>
    <source>
        <strain evidence="4 5">Zn</strain>
    </source>
</reference>
<dbReference type="PANTHER" id="PTHR48075">
    <property type="entry name" value="3-HYDROXYACYL-COA DEHYDROGENASE FAMILY PROTEIN"/>
    <property type="match status" value="1"/>
</dbReference>
<dbReference type="Pfam" id="PF00725">
    <property type="entry name" value="3HCDH"/>
    <property type="match status" value="1"/>
</dbReference>
<evidence type="ECO:0008006" key="6">
    <source>
        <dbReference type="Google" id="ProtNLM"/>
    </source>
</evidence>
<dbReference type="OrthoDB" id="5958943at2759"/>
<dbReference type="InterPro" id="IPR006176">
    <property type="entry name" value="3-OHacyl-CoA_DH_NAD-bd"/>
</dbReference>
<dbReference type="SUPFAM" id="SSF51735">
    <property type="entry name" value="NAD(P)-binding Rossmann-fold domains"/>
    <property type="match status" value="1"/>
</dbReference>
<evidence type="ECO:0000259" key="2">
    <source>
        <dbReference type="Pfam" id="PF00725"/>
    </source>
</evidence>
<protein>
    <recommendedName>
        <fullName evidence="6">3-hydroxyacyl-CoA dehydrogenase C-terminal domain-containing protein</fullName>
    </recommendedName>
</protein>
<proteinExistence type="predicted"/>
<dbReference type="InterPro" id="IPR013328">
    <property type="entry name" value="6PGD_dom2"/>
</dbReference>
<dbReference type="HOGENOM" id="CLU_351630_0_0_1"/>
<feature type="domain" description="3-hydroxyacyl-CoA dehydrogenase C-terminal" evidence="2">
    <location>
        <begin position="157"/>
        <end position="248"/>
    </location>
</feature>
<dbReference type="Pfam" id="PF02737">
    <property type="entry name" value="3HCDH_N"/>
    <property type="match status" value="1"/>
</dbReference>
<dbReference type="InterPro" id="IPR008927">
    <property type="entry name" value="6-PGluconate_DH-like_C_sf"/>
</dbReference>
<dbReference type="Gene3D" id="3.40.50.720">
    <property type="entry name" value="NAD(P)-binding Rossmann-like Domain"/>
    <property type="match status" value="1"/>
</dbReference>
<feature type="domain" description="3-hydroxyacyl-CoA dehydrogenase NAD binding" evidence="3">
    <location>
        <begin position="11"/>
        <end position="131"/>
    </location>
</feature>
<organism evidence="4 5">
    <name type="scientific">Oidiodendron maius (strain Zn)</name>
    <dbReference type="NCBI Taxonomy" id="913774"/>
    <lineage>
        <taxon>Eukaryota</taxon>
        <taxon>Fungi</taxon>
        <taxon>Dikarya</taxon>
        <taxon>Ascomycota</taxon>
        <taxon>Pezizomycotina</taxon>
        <taxon>Leotiomycetes</taxon>
        <taxon>Leotiomycetes incertae sedis</taxon>
        <taxon>Myxotrichaceae</taxon>
        <taxon>Oidiodendron</taxon>
    </lineage>
</organism>
<keyword evidence="5" id="KW-1185">Reference proteome</keyword>
<evidence type="ECO:0000256" key="1">
    <source>
        <dbReference type="ARBA" id="ARBA00023002"/>
    </source>
</evidence>
<dbReference type="InParanoid" id="A0A0C3H3Z2"/>
<gene>
    <name evidence="4" type="ORF">OIDMADRAFT_52748</name>
</gene>
<dbReference type="InterPro" id="IPR036291">
    <property type="entry name" value="NAD(P)-bd_dom_sf"/>
</dbReference>
<sequence length="800" mass="90499">MGALDQLRGSVVIIGAGTQGRRLAYMWSSRGGPVHLVDLEERQLQDGRRYVQQLRAASINHDRNWGDLTTSHPNMLKPKLQDAWLVIECVPEILALKQKVIAQLDADAPEDTIIASNSSSYGIPEILDGLKLRNSKRALNIADSTRKIIRLATRDIRIWAAIKRETLLALAEGVGTPQEIDAIFKDVLKTRQGPCELMDIVGLDVVLDIENHYADSRIGVPHEPRDYLQSMIRNGHLGIKSGRGFYNYTDAQDQKPMLYAEEHASDDDWREHSALSIPAMPISADVADWLRTTYEDIFEAVFGSWLGNYSCPFVFGEHGQLEPDSSEQRPLELSISISALCRQCDQWMNDLESQEKNVIDRVATQAEVEREKQIDRTLSQAIQTFSARWLPLTFRSSAQKAAQTQLIQGLWRGLRKDLLKAINRPCYRSMWSLYLFAMVPIPVGISEEEEDDGISALCAVQTALQQVLHLRARQRCVEFNGSKVSPFQDRASRIPSPNEIRSEFLSIESMIYWAALTFDTSSSLTFSSKSLLSSGLLGWESESSWRLVKSCTDIFHEQTEDWRVHGMVVSEENANRIIAAGAAWKLRVWKMAAVLKEALREGHKEETVHHAYTSAVDAIKQFNVTYRPLLMTCERRIQFLSQHTKLRWYELMLHYHLSILIMIDAIEIARRTDILEQLSITKSDVEGNIINCLVFGLSNQFSLPRPQGATKNNFVQVPLVAIDPYPHHVVAAVQLLWNGMERDYKSGALEQGTFEHLQSILLQTLELLPQTSKSVRSAKEKAQISSAQYRDSLDLRPGIP</sequence>